<evidence type="ECO:0000256" key="5">
    <source>
        <dbReference type="ARBA" id="ARBA00009999"/>
    </source>
</evidence>
<name>A0ABR4FKP1_9EURO</name>
<evidence type="ECO:0000256" key="3">
    <source>
        <dbReference type="ARBA" id="ARBA00001941"/>
    </source>
</evidence>
<comment type="subunit">
    <text evidence="6">Homodimer.</text>
</comment>
<feature type="domain" description="HD/PDEase" evidence="10">
    <location>
        <begin position="29"/>
        <end position="148"/>
    </location>
</feature>
<dbReference type="SMART" id="SM00471">
    <property type="entry name" value="HDc"/>
    <property type="match status" value="1"/>
</dbReference>
<comment type="catalytic activity">
    <reaction evidence="1">
        <text>a 2'-deoxyribonucleoside 5'-phosphate + H2O = a 2'-deoxyribonucleoside + phosphate</text>
        <dbReference type="Rhea" id="RHEA:36167"/>
        <dbReference type="ChEBI" id="CHEBI:15377"/>
        <dbReference type="ChEBI" id="CHEBI:18274"/>
        <dbReference type="ChEBI" id="CHEBI:43474"/>
        <dbReference type="ChEBI" id="CHEBI:65317"/>
        <dbReference type="EC" id="3.1.3.89"/>
    </reaction>
</comment>
<sequence>MDNTPLSFLHAIGRLKDVPRTGWLRTISNPESVSDHSFRVAVLSYLAPPSMNLDMAKCIKMALFHDLGEAVIGDIPTFAGVPKDVKYKMEQNGFEFLTTLLQEHSPEKAAEISSLWEEYEEGKSAESRWVKQMDKFECLIQAHEYEERTFGEKDLSEFQGQSEKIESPVAVSWLRALQEERNGHLNRRAKRLPIVFLTGNIFAGVTSIEEALRSLGLAFISMEKALSSRADDPNDPWSGFIQRCRGADFDIPVGLRVQILEEEIGKLPTASTLIPILGFPTSVEQNQEFQRKVQKSNATIWINSGDVPQQLVEDNHGNQRWKPVVDLKRYLQSSASYFSEWEGSDGDLGKKLKDFMDDFQAPH</sequence>
<dbReference type="InterPro" id="IPR027417">
    <property type="entry name" value="P-loop_NTPase"/>
</dbReference>
<evidence type="ECO:0000256" key="8">
    <source>
        <dbReference type="ARBA" id="ARBA00022723"/>
    </source>
</evidence>
<gene>
    <name evidence="11" type="ORF">BJX66DRAFT_344593</name>
</gene>
<protein>
    <recommendedName>
        <fullName evidence="7">5'-deoxynucleotidase</fullName>
        <ecNumber evidence="7">3.1.3.89</ecNumber>
    </recommendedName>
</protein>
<evidence type="ECO:0000256" key="6">
    <source>
        <dbReference type="ARBA" id="ARBA00011738"/>
    </source>
</evidence>
<dbReference type="Pfam" id="PF13023">
    <property type="entry name" value="HD_3"/>
    <property type="match status" value="1"/>
</dbReference>
<keyword evidence="12" id="KW-1185">Reference proteome</keyword>
<dbReference type="InterPro" id="IPR039356">
    <property type="entry name" value="YfbR/HDDC2"/>
</dbReference>
<dbReference type="Proteomes" id="UP001610563">
    <property type="component" value="Unassembled WGS sequence"/>
</dbReference>
<keyword evidence="9" id="KW-0378">Hydrolase</keyword>
<dbReference type="Gene3D" id="1.10.3210.10">
    <property type="entry name" value="Hypothetical protein af1432"/>
    <property type="match status" value="1"/>
</dbReference>
<organism evidence="11 12">
    <name type="scientific">Aspergillus keveii</name>
    <dbReference type="NCBI Taxonomy" id="714993"/>
    <lineage>
        <taxon>Eukaryota</taxon>
        <taxon>Fungi</taxon>
        <taxon>Dikarya</taxon>
        <taxon>Ascomycota</taxon>
        <taxon>Pezizomycotina</taxon>
        <taxon>Eurotiomycetes</taxon>
        <taxon>Eurotiomycetidae</taxon>
        <taxon>Eurotiales</taxon>
        <taxon>Aspergillaceae</taxon>
        <taxon>Aspergillus</taxon>
        <taxon>Aspergillus subgen. Nidulantes</taxon>
    </lineage>
</organism>
<dbReference type="EC" id="3.1.3.89" evidence="7"/>
<evidence type="ECO:0000256" key="7">
    <source>
        <dbReference type="ARBA" id="ARBA00012964"/>
    </source>
</evidence>
<comment type="similarity">
    <text evidence="5">Belongs to the HDDC2 family.</text>
</comment>
<comment type="cofactor">
    <cofactor evidence="3">
        <name>Co(2+)</name>
        <dbReference type="ChEBI" id="CHEBI:48828"/>
    </cofactor>
</comment>
<dbReference type="Gene3D" id="3.40.50.300">
    <property type="entry name" value="P-loop containing nucleotide triphosphate hydrolases"/>
    <property type="match status" value="1"/>
</dbReference>
<evidence type="ECO:0000259" key="10">
    <source>
        <dbReference type="SMART" id="SM00471"/>
    </source>
</evidence>
<evidence type="ECO:0000313" key="12">
    <source>
        <dbReference type="Proteomes" id="UP001610563"/>
    </source>
</evidence>
<evidence type="ECO:0000256" key="4">
    <source>
        <dbReference type="ARBA" id="ARBA00004074"/>
    </source>
</evidence>
<comment type="cofactor">
    <cofactor evidence="2">
        <name>Mn(2+)</name>
        <dbReference type="ChEBI" id="CHEBI:29035"/>
    </cofactor>
</comment>
<dbReference type="InterPro" id="IPR006674">
    <property type="entry name" value="HD_domain"/>
</dbReference>
<dbReference type="SUPFAM" id="SSF109604">
    <property type="entry name" value="HD-domain/PDEase-like"/>
    <property type="match status" value="1"/>
</dbReference>
<keyword evidence="8" id="KW-0479">Metal-binding</keyword>
<reference evidence="11 12" key="1">
    <citation type="submission" date="2024-07" db="EMBL/GenBank/DDBJ databases">
        <title>Section-level genome sequencing and comparative genomics of Aspergillus sections Usti and Cavernicolus.</title>
        <authorList>
            <consortium name="Lawrence Berkeley National Laboratory"/>
            <person name="Nybo J.L."/>
            <person name="Vesth T.C."/>
            <person name="Theobald S."/>
            <person name="Frisvad J.C."/>
            <person name="Larsen T.O."/>
            <person name="Kjaerboelling I."/>
            <person name="Rothschild-Mancinelli K."/>
            <person name="Lyhne E.K."/>
            <person name="Kogle M.E."/>
            <person name="Barry K."/>
            <person name="Clum A."/>
            <person name="Na H."/>
            <person name="Ledsgaard L."/>
            <person name="Lin J."/>
            <person name="Lipzen A."/>
            <person name="Kuo A."/>
            <person name="Riley R."/>
            <person name="Mondo S."/>
            <person name="Labutti K."/>
            <person name="Haridas S."/>
            <person name="Pangalinan J."/>
            <person name="Salamov A.A."/>
            <person name="Simmons B.A."/>
            <person name="Magnuson J.K."/>
            <person name="Chen J."/>
            <person name="Drula E."/>
            <person name="Henrissat B."/>
            <person name="Wiebenga A."/>
            <person name="Lubbers R.J."/>
            <person name="Gomes A.C."/>
            <person name="Makela M.R."/>
            <person name="Stajich J."/>
            <person name="Grigoriev I.V."/>
            <person name="Mortensen U.H."/>
            <person name="De Vries R.P."/>
            <person name="Baker S.E."/>
            <person name="Andersen M.R."/>
        </authorList>
    </citation>
    <scope>NUCLEOTIDE SEQUENCE [LARGE SCALE GENOMIC DNA]</scope>
    <source>
        <strain evidence="11 12">CBS 209.92</strain>
    </source>
</reference>
<comment type="caution">
    <text evidence="11">The sequence shown here is derived from an EMBL/GenBank/DDBJ whole genome shotgun (WGS) entry which is preliminary data.</text>
</comment>
<dbReference type="PANTHER" id="PTHR11845:SF13">
    <property type="entry name" value="5'-DEOXYNUCLEOTIDASE HDDC2"/>
    <property type="match status" value="1"/>
</dbReference>
<comment type="function">
    <text evidence="4">Catalyzes the dephosphorylation of the nucleoside 5'-monophosphates deoxyadenosine monophosphate (dAMP), deoxycytidine monophosphate (dCMP), deoxyguanosine monophosphate (dGMP) and deoxythymidine monophosphate (dTMP).</text>
</comment>
<accession>A0ABR4FKP1</accession>
<evidence type="ECO:0000256" key="2">
    <source>
        <dbReference type="ARBA" id="ARBA00001936"/>
    </source>
</evidence>
<evidence type="ECO:0000313" key="11">
    <source>
        <dbReference type="EMBL" id="KAL2783831.1"/>
    </source>
</evidence>
<proteinExistence type="inferred from homology"/>
<dbReference type="PANTHER" id="PTHR11845">
    <property type="entry name" value="5'-DEOXYNUCLEOTIDASE HDDC2"/>
    <property type="match status" value="1"/>
</dbReference>
<evidence type="ECO:0000256" key="1">
    <source>
        <dbReference type="ARBA" id="ARBA00001638"/>
    </source>
</evidence>
<dbReference type="InterPro" id="IPR003607">
    <property type="entry name" value="HD/PDEase_dom"/>
</dbReference>
<dbReference type="EMBL" id="JBFTWV010000209">
    <property type="protein sequence ID" value="KAL2783831.1"/>
    <property type="molecule type" value="Genomic_DNA"/>
</dbReference>
<evidence type="ECO:0000256" key="9">
    <source>
        <dbReference type="ARBA" id="ARBA00022801"/>
    </source>
</evidence>